<feature type="binding site" evidence="15">
    <location>
        <position position="552"/>
    </location>
    <ligand>
        <name>Ca(2+)</name>
        <dbReference type="ChEBI" id="CHEBI:29108"/>
    </ligand>
</feature>
<dbReference type="SUPFAM" id="SSF52743">
    <property type="entry name" value="Subtilisin-like"/>
    <property type="match status" value="1"/>
</dbReference>
<evidence type="ECO:0000256" key="6">
    <source>
        <dbReference type="ARBA" id="ARBA00022670"/>
    </source>
</evidence>
<dbReference type="Gene3D" id="3.40.50.200">
    <property type="entry name" value="Peptidase S8/S53 domain"/>
    <property type="match status" value="1"/>
</dbReference>
<dbReference type="PANTHER" id="PTHR14218:SF15">
    <property type="entry name" value="TRIPEPTIDYL-PEPTIDASE 1"/>
    <property type="match status" value="1"/>
</dbReference>
<keyword evidence="6 15" id="KW-0645">Protease</keyword>
<keyword evidence="12" id="KW-0843">Virulence</keyword>
<keyword evidence="19" id="KW-1185">Reference proteome</keyword>
<dbReference type="RefSeq" id="XP_041166814.1">
    <property type="nucleotide sequence ID" value="XM_041301340.1"/>
</dbReference>
<evidence type="ECO:0000256" key="7">
    <source>
        <dbReference type="ARBA" id="ARBA00022723"/>
    </source>
</evidence>
<dbReference type="Proteomes" id="UP000719766">
    <property type="component" value="Unassembled WGS sequence"/>
</dbReference>
<dbReference type="PROSITE" id="PS51695">
    <property type="entry name" value="SEDOLISIN"/>
    <property type="match status" value="1"/>
</dbReference>
<feature type="chain" id="PRO_5040368491" description="tripeptidyl-peptidase II" evidence="16">
    <location>
        <begin position="21"/>
        <end position="615"/>
    </location>
</feature>
<dbReference type="SUPFAM" id="SSF54897">
    <property type="entry name" value="Protease propeptides/inhibitors"/>
    <property type="match status" value="1"/>
</dbReference>
<feature type="active site" description="Charge relay system" evidence="15">
    <location>
        <position position="510"/>
    </location>
</feature>
<dbReference type="EC" id="3.4.14.10" evidence="4"/>
<dbReference type="OrthoDB" id="409122at2759"/>
<dbReference type="InterPro" id="IPR036852">
    <property type="entry name" value="Peptidase_S8/S53_dom_sf"/>
</dbReference>
<comment type="function">
    <text evidence="2">Secreted tripeptidyl-peptidase which degrades proteins at acidic pHs and is involved in virulence.</text>
</comment>
<comment type="subcellular location">
    <subcellularLocation>
        <location evidence="3">Secreted</location>
        <location evidence="3">Extracellular space</location>
    </subcellularLocation>
</comment>
<evidence type="ECO:0000256" key="4">
    <source>
        <dbReference type="ARBA" id="ARBA00012462"/>
    </source>
</evidence>
<dbReference type="GO" id="GO:0008240">
    <property type="term" value="F:tripeptidyl-peptidase activity"/>
    <property type="evidence" value="ECO:0007669"/>
    <property type="project" value="UniProtKB-EC"/>
</dbReference>
<evidence type="ECO:0000256" key="11">
    <source>
        <dbReference type="ARBA" id="ARBA00022837"/>
    </source>
</evidence>
<feature type="binding site" evidence="15">
    <location>
        <position position="571"/>
    </location>
    <ligand>
        <name>Ca(2+)</name>
        <dbReference type="ChEBI" id="CHEBI:29108"/>
    </ligand>
</feature>
<evidence type="ECO:0000256" key="10">
    <source>
        <dbReference type="ARBA" id="ARBA00022825"/>
    </source>
</evidence>
<keyword evidence="7 15" id="KW-0479">Metal-binding</keyword>
<name>A0A9P7J6X9_9AGAM</name>
<dbReference type="AlphaFoldDB" id="A0A9P7J6X9"/>
<comment type="caution">
    <text evidence="18">The sequence shown here is derived from an EMBL/GenBank/DDBJ whole genome shotgun (WGS) entry which is preliminary data.</text>
</comment>
<evidence type="ECO:0000313" key="19">
    <source>
        <dbReference type="Proteomes" id="UP000719766"/>
    </source>
</evidence>
<proteinExistence type="predicted"/>
<feature type="signal peptide" evidence="16">
    <location>
        <begin position="1"/>
        <end position="20"/>
    </location>
</feature>
<dbReference type="GO" id="GO:0004252">
    <property type="term" value="F:serine-type endopeptidase activity"/>
    <property type="evidence" value="ECO:0007669"/>
    <property type="project" value="UniProtKB-UniRule"/>
</dbReference>
<keyword evidence="9 15" id="KW-0378">Hydrolase</keyword>
<evidence type="ECO:0000256" key="16">
    <source>
        <dbReference type="SAM" id="SignalP"/>
    </source>
</evidence>
<keyword evidence="5" id="KW-0964">Secreted</keyword>
<dbReference type="InterPro" id="IPR050819">
    <property type="entry name" value="Tripeptidyl-peptidase_I"/>
</dbReference>
<dbReference type="CDD" id="cd11377">
    <property type="entry name" value="Pro-peptidase_S53"/>
    <property type="match status" value="1"/>
</dbReference>
<evidence type="ECO:0000256" key="8">
    <source>
        <dbReference type="ARBA" id="ARBA00022729"/>
    </source>
</evidence>
<dbReference type="FunFam" id="3.40.50.200:FF:000015">
    <property type="entry name" value="Tripeptidyl peptidase A"/>
    <property type="match status" value="1"/>
</dbReference>
<dbReference type="InterPro" id="IPR015366">
    <property type="entry name" value="S53_propep"/>
</dbReference>
<dbReference type="InterPro" id="IPR030400">
    <property type="entry name" value="Sedolisin_dom"/>
</dbReference>
<evidence type="ECO:0000256" key="2">
    <source>
        <dbReference type="ARBA" id="ARBA00002451"/>
    </source>
</evidence>
<evidence type="ECO:0000256" key="5">
    <source>
        <dbReference type="ARBA" id="ARBA00022525"/>
    </source>
</evidence>
<dbReference type="GO" id="GO:0046872">
    <property type="term" value="F:metal ion binding"/>
    <property type="evidence" value="ECO:0007669"/>
    <property type="project" value="UniProtKB-UniRule"/>
</dbReference>
<gene>
    <name evidence="18" type="ORF">HD556DRAFT_1321383</name>
</gene>
<feature type="active site" description="Charge relay system" evidence="15">
    <location>
        <position position="303"/>
    </location>
</feature>
<dbReference type="EMBL" id="JABBWE010000002">
    <property type="protein sequence ID" value="KAG1806343.1"/>
    <property type="molecule type" value="Genomic_DNA"/>
</dbReference>
<evidence type="ECO:0000256" key="3">
    <source>
        <dbReference type="ARBA" id="ARBA00004239"/>
    </source>
</evidence>
<comment type="catalytic activity">
    <reaction evidence="1">
        <text>Release of an N-terminal tripeptide from a polypeptide.</text>
        <dbReference type="EC" id="3.4.14.10"/>
    </reaction>
</comment>
<dbReference type="Pfam" id="PF09286">
    <property type="entry name" value="Pro-kuma_activ"/>
    <property type="match status" value="1"/>
</dbReference>
<keyword evidence="8 16" id="KW-0732">Signal</keyword>
<dbReference type="PANTHER" id="PTHR14218">
    <property type="entry name" value="PROTEASE S8 TRIPEPTIDYL PEPTIDASE I CLN2"/>
    <property type="match status" value="1"/>
</dbReference>
<feature type="domain" description="Peptidase S53" evidence="17">
    <location>
        <begin position="227"/>
        <end position="593"/>
    </location>
</feature>
<dbReference type="CDD" id="cd04056">
    <property type="entry name" value="Peptidases_S53"/>
    <property type="match status" value="1"/>
</dbReference>
<feature type="binding site" evidence="15">
    <location>
        <position position="553"/>
    </location>
    <ligand>
        <name>Ca(2+)</name>
        <dbReference type="ChEBI" id="CHEBI:29108"/>
    </ligand>
</feature>
<keyword evidence="14" id="KW-0325">Glycoprotein</keyword>
<evidence type="ECO:0000256" key="9">
    <source>
        <dbReference type="ARBA" id="ARBA00022801"/>
    </source>
</evidence>
<evidence type="ECO:0000256" key="12">
    <source>
        <dbReference type="ARBA" id="ARBA00023026"/>
    </source>
</evidence>
<dbReference type="GeneID" id="64595104"/>
<organism evidence="18 19">
    <name type="scientific">Suillus plorans</name>
    <dbReference type="NCBI Taxonomy" id="116603"/>
    <lineage>
        <taxon>Eukaryota</taxon>
        <taxon>Fungi</taxon>
        <taxon>Dikarya</taxon>
        <taxon>Basidiomycota</taxon>
        <taxon>Agaricomycotina</taxon>
        <taxon>Agaricomycetes</taxon>
        <taxon>Agaricomycetidae</taxon>
        <taxon>Boletales</taxon>
        <taxon>Suillineae</taxon>
        <taxon>Suillaceae</taxon>
        <taxon>Suillus</taxon>
    </lineage>
</organism>
<keyword evidence="11 15" id="KW-0106">Calcium</keyword>
<evidence type="ECO:0000256" key="13">
    <source>
        <dbReference type="ARBA" id="ARBA00023145"/>
    </source>
</evidence>
<evidence type="ECO:0000313" key="18">
    <source>
        <dbReference type="EMBL" id="KAG1806343.1"/>
    </source>
</evidence>
<comment type="cofactor">
    <cofactor evidence="15">
        <name>Ca(2+)</name>
        <dbReference type="ChEBI" id="CHEBI:29108"/>
    </cofactor>
    <text evidence="15">Binds 1 Ca(2+) ion per subunit.</text>
</comment>
<dbReference type="SMART" id="SM00944">
    <property type="entry name" value="Pro-kuma_activ"/>
    <property type="match status" value="1"/>
</dbReference>
<dbReference type="GO" id="GO:0005576">
    <property type="term" value="C:extracellular region"/>
    <property type="evidence" value="ECO:0007669"/>
    <property type="project" value="UniProtKB-SubCell"/>
</dbReference>
<protein>
    <recommendedName>
        <fullName evidence="4">tripeptidyl-peptidase II</fullName>
        <ecNumber evidence="4">3.4.14.10</ecNumber>
    </recommendedName>
</protein>
<reference evidence="18" key="1">
    <citation type="journal article" date="2020" name="New Phytol.">
        <title>Comparative genomics reveals dynamic genome evolution in host specialist ectomycorrhizal fungi.</title>
        <authorList>
            <person name="Lofgren L.A."/>
            <person name="Nguyen N.H."/>
            <person name="Vilgalys R."/>
            <person name="Ruytinx J."/>
            <person name="Liao H.L."/>
            <person name="Branco S."/>
            <person name="Kuo A."/>
            <person name="LaButti K."/>
            <person name="Lipzen A."/>
            <person name="Andreopoulos W."/>
            <person name="Pangilinan J."/>
            <person name="Riley R."/>
            <person name="Hundley H."/>
            <person name="Na H."/>
            <person name="Barry K."/>
            <person name="Grigoriev I.V."/>
            <person name="Stajich J.E."/>
            <person name="Kennedy P.G."/>
        </authorList>
    </citation>
    <scope>NUCLEOTIDE SEQUENCE</scope>
    <source>
        <strain evidence="18">S12</strain>
    </source>
</reference>
<evidence type="ECO:0000256" key="14">
    <source>
        <dbReference type="ARBA" id="ARBA00023180"/>
    </source>
</evidence>
<evidence type="ECO:0000256" key="1">
    <source>
        <dbReference type="ARBA" id="ARBA00001910"/>
    </source>
</evidence>
<keyword evidence="10 15" id="KW-0720">Serine protease</keyword>
<dbReference type="GO" id="GO:0006508">
    <property type="term" value="P:proteolysis"/>
    <property type="evidence" value="ECO:0007669"/>
    <property type="project" value="UniProtKB-KW"/>
</dbReference>
<evidence type="ECO:0000256" key="15">
    <source>
        <dbReference type="PROSITE-ProRule" id="PRU01032"/>
    </source>
</evidence>
<feature type="active site" description="Charge relay system" evidence="15">
    <location>
        <position position="307"/>
    </location>
</feature>
<evidence type="ECO:0000259" key="17">
    <source>
        <dbReference type="PROSITE" id="PS51695"/>
    </source>
</evidence>
<sequence>MLISLYFVTLLVFPFAAALASTVPFKGCQQKVKESIHGPPPGWYKHAPAPKHDMLELKIALSQPRFPELEQHLWEISDPSHARYGAYLSKQETETLMAPHPETLAVVSEWLTLHGLAEEEVIHSSARDWVTIRVPVGLAEEMLDTTYHVYKHAETGENIVRTTSYSLPDILHHHVDLIQPTTMFARFKAFKSTLHWTNQAQPATPCPPGKTITGPAGNPVDASCNSTITLSCLRQLYNAENYKTTATNGNKLGITGYLEQYANNKDLQQFYLAQNPSAYGSNYTLVSIHGGKNNQSYKEAGGEANLDTQFGFGLVWPTPGTFYTTGGRPPYIPDLVYPKNQNEPYTYWLEHLLSQNDIPQTISTSYGDNEQTVPYAYASRVCAGMASLGARGVSLLFSSGDGGVGAGGADPATQLCKSNDGHNVTKFLPAFPASCPYVTAVGGTVNIPETAVSFSGGGFSNYFARPAYQEAAVSEYLAMLAPGTFKDVAAQAENFSVIYKGQESPIGGTSCSSPTFAAFVSMLNDARINAGKTPLGFLNPLLYSTGYTALNDITQGNNPGCGTSGFNATVGWDPGEFMKANRVMTCLHADHICSHWTRHTQLRKIEGLGLGLALN</sequence>
<feature type="binding site" evidence="15">
    <location>
        <position position="573"/>
    </location>
    <ligand>
        <name>Ca(2+)</name>
        <dbReference type="ChEBI" id="CHEBI:29108"/>
    </ligand>
</feature>
<accession>A0A9P7J6X9</accession>
<keyword evidence="13" id="KW-0865">Zymogen</keyword>